<dbReference type="GeneID" id="103513082"/>
<dbReference type="Pfam" id="PF19418">
    <property type="entry name" value="DEPDC5_CTD"/>
    <property type="match status" value="1"/>
</dbReference>
<dbReference type="InterPro" id="IPR036388">
    <property type="entry name" value="WH-like_DNA-bd_sf"/>
</dbReference>
<dbReference type="STRING" id="121845.A0A3Q0J0S6"/>
<dbReference type="Proteomes" id="UP000079169">
    <property type="component" value="Unplaced"/>
</dbReference>
<dbReference type="Gene3D" id="1.10.10.10">
    <property type="entry name" value="Winged helix-like DNA-binding domain superfamily/Winged helix DNA-binding domain"/>
    <property type="match status" value="1"/>
</dbReference>
<feature type="domain" description="DEP" evidence="1">
    <location>
        <begin position="460"/>
        <end position="520"/>
    </location>
</feature>
<dbReference type="GO" id="GO:0034198">
    <property type="term" value="P:cellular response to amino acid starvation"/>
    <property type="evidence" value="ECO:0007669"/>
    <property type="project" value="TreeGrafter"/>
</dbReference>
<dbReference type="PaxDb" id="121845-A0A3Q0J0S6"/>
<dbReference type="InterPro" id="IPR045838">
    <property type="entry name" value="DEPDC5_CTD"/>
</dbReference>
<dbReference type="GO" id="GO:0005096">
    <property type="term" value="F:GTPase activator activity"/>
    <property type="evidence" value="ECO:0007669"/>
    <property type="project" value="InterPro"/>
</dbReference>
<dbReference type="SUPFAM" id="SSF46785">
    <property type="entry name" value="Winged helix' DNA-binding domain"/>
    <property type="match status" value="1"/>
</dbReference>
<dbReference type="PANTHER" id="PTHR13179">
    <property type="entry name" value="DEP DOMAIN CONTAINING PROTEIN 5"/>
    <property type="match status" value="1"/>
</dbReference>
<evidence type="ECO:0000313" key="2">
    <source>
        <dbReference type="Proteomes" id="UP000079169"/>
    </source>
</evidence>
<dbReference type="GO" id="GO:1990130">
    <property type="term" value="C:GATOR1 complex"/>
    <property type="evidence" value="ECO:0007669"/>
    <property type="project" value="TreeGrafter"/>
</dbReference>
<gene>
    <name evidence="3" type="primary">LOC103513082</name>
</gene>
<evidence type="ECO:0000259" key="1">
    <source>
        <dbReference type="PROSITE" id="PS50186"/>
    </source>
</evidence>
<reference evidence="3" key="1">
    <citation type="submission" date="2025-08" db="UniProtKB">
        <authorList>
            <consortium name="RefSeq"/>
        </authorList>
    </citation>
    <scope>IDENTIFICATION</scope>
</reference>
<dbReference type="GO" id="GO:0010508">
    <property type="term" value="P:positive regulation of autophagy"/>
    <property type="evidence" value="ECO:0007669"/>
    <property type="project" value="TreeGrafter"/>
</dbReference>
<sequence>MAERSRALTLNSGVLDSDPGLDFDKSSWNQRLVLFQEAIAVRFGFMACTVETESMAHYHNQYIHVTEKSSGVDWKSLTIPACLPITTDYFPDSFYLRNDYLFSEHDLIPDAVNADAVSFAQRPLLKKALTTEQVFQELISQRLAQGFQLVVKNENSKDMTSSVLVPKSGFKETKEYILSIGRIFHRIKLSGSKITVTRYVPRHPYPTFQVHYRYRFQAPDHATYGVSWVSFNTEKLESYKWNYLDHYICMRGDSDFPLFDNQYKFWRFRMYLLPLSHSATRKVLDGSKYCDIYTMNPIEDQKILADGFCRFVETWVNRLRRVNTNRRRLELQAHNSVLLLTRRRHSTGILYLTQHQKTGLQTMVGSSPFRERLGSNRLPEKYRPRSGSKILERGRVSPATDAITPLTVTVDGADDDDTFSMNAESPVLTEASSLQDILDAMKHPQFGLNFVAMVPSIPANTFISYDAVKWLPGLMELAPTENEVIAVFDKMISKNLICHASGDASLPFVVGFYLYYIVSQDRDKEDGQPLYDKQSFESQWLEVKVEKLQAPPLIPFCLAEFPPPVCLVNPSSKWQMPLYKNSQLEPDISNKSDRVEWGHVRYQSFYRPDRAYELIAQWVAASGPVVADLIFNWARKAQTCGLQLIPIPADPLALPYSLQSDPLRGPVFIPLDIECLMEDREHLFEGFLWSWNHMVSRQRKWCPAPATADESFQDKLLDDFRQFCCNQENRLKAFWQDCCDMKRREFVLFS</sequence>
<organism evidence="2 3">
    <name type="scientific">Diaphorina citri</name>
    <name type="common">Asian citrus psyllid</name>
    <dbReference type="NCBI Taxonomy" id="121845"/>
    <lineage>
        <taxon>Eukaryota</taxon>
        <taxon>Metazoa</taxon>
        <taxon>Ecdysozoa</taxon>
        <taxon>Arthropoda</taxon>
        <taxon>Hexapoda</taxon>
        <taxon>Insecta</taxon>
        <taxon>Pterygota</taxon>
        <taxon>Neoptera</taxon>
        <taxon>Paraneoptera</taxon>
        <taxon>Hemiptera</taxon>
        <taxon>Sternorrhyncha</taxon>
        <taxon>Psylloidea</taxon>
        <taxon>Psyllidae</taxon>
        <taxon>Diaphorininae</taxon>
        <taxon>Diaphorina</taxon>
    </lineage>
</organism>
<dbReference type="PANTHER" id="PTHR13179:SF8">
    <property type="entry name" value="GATOR COMPLEX PROTEIN DEPDC5"/>
    <property type="match status" value="1"/>
</dbReference>
<dbReference type="InterPro" id="IPR000591">
    <property type="entry name" value="DEP_dom"/>
</dbReference>
<keyword evidence="2" id="KW-1185">Reference proteome</keyword>
<accession>A0A3Q0J0S6</accession>
<dbReference type="GO" id="GO:0035556">
    <property type="term" value="P:intracellular signal transduction"/>
    <property type="evidence" value="ECO:0007669"/>
    <property type="project" value="InterPro"/>
</dbReference>
<dbReference type="GO" id="GO:1904262">
    <property type="term" value="P:negative regulation of TORC1 signaling"/>
    <property type="evidence" value="ECO:0007669"/>
    <property type="project" value="TreeGrafter"/>
</dbReference>
<proteinExistence type="predicted"/>
<dbReference type="InterPro" id="IPR027244">
    <property type="entry name" value="IML1"/>
</dbReference>
<name>A0A3Q0J0S6_DIACI</name>
<protein>
    <submittedName>
        <fullName evidence="3">GATOR complex protein DEPDC5-like</fullName>
    </submittedName>
</protein>
<dbReference type="InterPro" id="IPR036390">
    <property type="entry name" value="WH_DNA-bd_sf"/>
</dbReference>
<dbReference type="GO" id="GO:0005765">
    <property type="term" value="C:lysosomal membrane"/>
    <property type="evidence" value="ECO:0007669"/>
    <property type="project" value="TreeGrafter"/>
</dbReference>
<dbReference type="KEGG" id="dci:103513082"/>
<dbReference type="AlphaFoldDB" id="A0A3Q0J0S6"/>
<evidence type="ECO:0000313" key="3">
    <source>
        <dbReference type="RefSeq" id="XP_026682077.1"/>
    </source>
</evidence>
<dbReference type="PROSITE" id="PS50186">
    <property type="entry name" value="DEP"/>
    <property type="match status" value="1"/>
</dbReference>
<dbReference type="RefSeq" id="XP_026682077.1">
    <property type="nucleotide sequence ID" value="XM_026826276.1"/>
</dbReference>